<gene>
    <name evidence="4" type="ORF">PGABG01_0800600</name>
</gene>
<evidence type="ECO:0000259" key="3">
    <source>
        <dbReference type="Pfam" id="PF09687"/>
    </source>
</evidence>
<dbReference type="EMBL" id="LT969431">
    <property type="protein sequence ID" value="SOV13271.1"/>
    <property type="molecule type" value="Genomic_DNA"/>
</dbReference>
<accession>A0ABY1UKR3</accession>
<feature type="region of interest" description="Disordered" evidence="1">
    <location>
        <begin position="66"/>
        <end position="85"/>
    </location>
</feature>
<feature type="domain" description="Plasmodium RESA N-terminal" evidence="3">
    <location>
        <begin position="138"/>
        <end position="269"/>
    </location>
</feature>
<protein>
    <recommendedName>
        <fullName evidence="3">Plasmodium RESA N-terminal domain-containing protein</fullName>
    </recommendedName>
</protein>
<keyword evidence="2" id="KW-1133">Transmembrane helix</keyword>
<organism evidence="4 5">
    <name type="scientific">Plasmodium gaboni</name>
    <dbReference type="NCBI Taxonomy" id="647221"/>
    <lineage>
        <taxon>Eukaryota</taxon>
        <taxon>Sar</taxon>
        <taxon>Alveolata</taxon>
        <taxon>Apicomplexa</taxon>
        <taxon>Aconoidasida</taxon>
        <taxon>Haemosporida</taxon>
        <taxon>Plasmodiidae</taxon>
        <taxon>Plasmodium</taxon>
        <taxon>Plasmodium (Laverania)</taxon>
    </lineage>
</organism>
<reference evidence="4" key="1">
    <citation type="submission" date="2016-09" db="EMBL/GenBank/DDBJ databases">
        <authorList>
            <consortium name="Pathogen Informatics"/>
            <person name="Sun Q."/>
            <person name="Inoue M."/>
        </authorList>
    </citation>
    <scope>NUCLEOTIDE SEQUENCE</scope>
</reference>
<feature type="transmembrane region" description="Helical" evidence="2">
    <location>
        <begin position="12"/>
        <end position="35"/>
    </location>
</feature>
<sequence>MKRMGRNFLLKSFLFKYIVVVIIGILCMGLLNFSIDRKNKVSSIKSSEICQRKLYELQKAGKGTTKDTKLKKELEGTDERENNKNSCNILNNEDLLSRINQMYLKKILNREDPLKGASSDKEKIKDKVINYNDLTKHLNRKEVLAVLETINENTSKNDLISIWSHVVGINRGEIDEIIDKLIDYTEHYMNKYNEHHISMNEIKTYLNMNSESWNYFKIQCVKKIARDDFVFSQHFYENLKKEKKIKEIKKLIESYMKYADDIKQKEYESYIKWFHCSFNKYVTYIRK</sequence>
<dbReference type="InterPro" id="IPR019111">
    <property type="entry name" value="PRESA_N"/>
</dbReference>
<evidence type="ECO:0000256" key="1">
    <source>
        <dbReference type="SAM" id="MobiDB-lite"/>
    </source>
</evidence>
<feature type="compositionally biased region" description="Basic and acidic residues" evidence="1">
    <location>
        <begin position="66"/>
        <end position="83"/>
    </location>
</feature>
<keyword evidence="2" id="KW-0472">Membrane</keyword>
<keyword evidence="5" id="KW-1185">Reference proteome</keyword>
<proteinExistence type="predicted"/>
<dbReference type="Proteomes" id="UP000831156">
    <property type="component" value="Chromosome 8"/>
</dbReference>
<evidence type="ECO:0000313" key="5">
    <source>
        <dbReference type="Proteomes" id="UP000831156"/>
    </source>
</evidence>
<evidence type="ECO:0000313" key="4">
    <source>
        <dbReference type="EMBL" id="SOV13271.1"/>
    </source>
</evidence>
<dbReference type="NCBIfam" id="TIGR01639">
    <property type="entry name" value="P_fal_TIGR01639"/>
    <property type="match status" value="1"/>
</dbReference>
<dbReference type="InterPro" id="IPR006526">
    <property type="entry name" value="Export_prot_PHISTa/b/c"/>
</dbReference>
<dbReference type="Pfam" id="PF09687">
    <property type="entry name" value="PRESAN"/>
    <property type="match status" value="1"/>
</dbReference>
<evidence type="ECO:0000256" key="2">
    <source>
        <dbReference type="SAM" id="Phobius"/>
    </source>
</evidence>
<name>A0ABY1UKR3_9APIC</name>
<keyword evidence="2" id="KW-0812">Transmembrane</keyword>